<keyword evidence="3" id="KW-1003">Cell membrane</keyword>
<keyword evidence="9" id="KW-1185">Reference proteome</keyword>
<keyword evidence="6 7" id="KW-0472">Membrane</keyword>
<dbReference type="Pfam" id="PF03916">
    <property type="entry name" value="NrfD"/>
    <property type="match status" value="1"/>
</dbReference>
<comment type="caution">
    <text evidence="8">The sequence shown here is derived from an EMBL/GenBank/DDBJ whole genome shotgun (WGS) entry which is preliminary data.</text>
</comment>
<comment type="similarity">
    <text evidence="2">Belongs to the NrfD family.</text>
</comment>
<evidence type="ECO:0000256" key="2">
    <source>
        <dbReference type="ARBA" id="ARBA00008929"/>
    </source>
</evidence>
<protein>
    <submittedName>
        <fullName evidence="8">Oxidoreductase</fullName>
    </submittedName>
</protein>
<evidence type="ECO:0000256" key="3">
    <source>
        <dbReference type="ARBA" id="ARBA00022475"/>
    </source>
</evidence>
<comment type="subcellular location">
    <subcellularLocation>
        <location evidence="1">Cell membrane</location>
        <topology evidence="1">Multi-pass membrane protein</topology>
    </subcellularLocation>
</comment>
<dbReference type="Gene3D" id="1.20.1630.10">
    <property type="entry name" value="Formate dehydrogenase/DMSO reductase domain"/>
    <property type="match status" value="1"/>
</dbReference>
<evidence type="ECO:0000256" key="1">
    <source>
        <dbReference type="ARBA" id="ARBA00004651"/>
    </source>
</evidence>
<dbReference type="GO" id="GO:0005886">
    <property type="term" value="C:plasma membrane"/>
    <property type="evidence" value="ECO:0007669"/>
    <property type="project" value="UniProtKB-SubCell"/>
</dbReference>
<dbReference type="PANTHER" id="PTHR34856">
    <property type="entry name" value="PROTEIN NRFD"/>
    <property type="match status" value="1"/>
</dbReference>
<feature type="transmembrane region" description="Helical" evidence="7">
    <location>
        <begin position="78"/>
        <end position="100"/>
    </location>
</feature>
<dbReference type="RefSeq" id="WP_103264898.1">
    <property type="nucleotide sequence ID" value="NZ_CABMLE010000005.1"/>
</dbReference>
<organism evidence="8 9">
    <name type="scientific">Enteroscipio rubneri</name>
    <dbReference type="NCBI Taxonomy" id="2070686"/>
    <lineage>
        <taxon>Bacteria</taxon>
        <taxon>Bacillati</taxon>
        <taxon>Actinomycetota</taxon>
        <taxon>Coriobacteriia</taxon>
        <taxon>Eggerthellales</taxon>
        <taxon>Eggerthellaceae</taxon>
        <taxon>Enteroscipio</taxon>
    </lineage>
</organism>
<dbReference type="InterPro" id="IPR052049">
    <property type="entry name" value="Electron_transfer_protein"/>
</dbReference>
<keyword evidence="5 7" id="KW-1133">Transmembrane helix</keyword>
<dbReference type="EMBL" id="PPEK01000005">
    <property type="protein sequence ID" value="PNV67844.1"/>
    <property type="molecule type" value="Genomic_DNA"/>
</dbReference>
<feature type="transmembrane region" description="Helical" evidence="7">
    <location>
        <begin position="298"/>
        <end position="317"/>
    </location>
</feature>
<gene>
    <name evidence="8" type="ORF">C2L71_06095</name>
</gene>
<dbReference type="AlphaFoldDB" id="A0A2K2UC36"/>
<dbReference type="OrthoDB" id="9768846at2"/>
<evidence type="ECO:0000256" key="6">
    <source>
        <dbReference type="ARBA" id="ARBA00023136"/>
    </source>
</evidence>
<feature type="transmembrane region" description="Helical" evidence="7">
    <location>
        <begin position="7"/>
        <end position="27"/>
    </location>
</feature>
<dbReference type="PANTHER" id="PTHR34856:SF2">
    <property type="entry name" value="PROTEIN NRFD"/>
    <property type="match status" value="1"/>
</dbReference>
<feature type="transmembrane region" description="Helical" evidence="7">
    <location>
        <begin position="120"/>
        <end position="142"/>
    </location>
</feature>
<feature type="transmembrane region" description="Helical" evidence="7">
    <location>
        <begin position="187"/>
        <end position="211"/>
    </location>
</feature>
<name>A0A2K2UC36_9ACTN</name>
<evidence type="ECO:0000313" key="9">
    <source>
        <dbReference type="Proteomes" id="UP000236197"/>
    </source>
</evidence>
<feature type="transmembrane region" description="Helical" evidence="7">
    <location>
        <begin position="271"/>
        <end position="291"/>
    </location>
</feature>
<keyword evidence="4 7" id="KW-0812">Transmembrane</keyword>
<feature type="transmembrane region" description="Helical" evidence="7">
    <location>
        <begin position="223"/>
        <end position="251"/>
    </location>
</feature>
<sequence>MSLTRPYKITIAVLAVLVALGMGAYIFQLVGGLGVTGMSNGTSWGLYIAGFMFLEGLGAGALAIASGVTVFRASAYRAAVLPAVIISVVCMLLAGALVLIDLGGVVRIANMMLSFNPASPLFWDVCLVSCFLVVGVVFLYLLTSKRGTAASQMATARIALPIAVLVPSVTAWLFGLQIAREGWYSSIMAPLFVASALDSGLALLVLALIWLNRNRVRAGSERCLSGLAGLLALFVAVDGYMVGCEVLTMAYPGTEGAAALLAEMTSGSMAPFFWIEVIVGVFAPCLILAFAKNRRRPGIVALASAGVLAGVFCKRIWLLLGSFVYPNVAGAPGLISGSSSTQGVEGVHGWTVVSSYAPTLPEVLIVAGVFALGVLAFLVLAQRFLVDDVSSEEGLTDKGMLAVEREDVVASHEPIEASLDCRFGTVRAGEQERSQ</sequence>
<accession>A0A2K2UC36</accession>
<reference evidence="9" key="1">
    <citation type="submission" date="2018-01" db="EMBL/GenBank/DDBJ databases">
        <title>Rubneribacter badeniensis gen. nov., sp. nov., and Colonibacter rubneri, gen. nov., sp. nov., WGS of new members of the Eggerthellaceae.</title>
        <authorList>
            <person name="Danylec N."/>
            <person name="Stoll D.A."/>
            <person name="Doetsch A."/>
            <person name="Kulling S.E."/>
            <person name="Huch M."/>
        </authorList>
    </citation>
    <scope>NUCLEOTIDE SEQUENCE [LARGE SCALE GENOMIC DNA]</scope>
    <source>
        <strain evidence="9">ResAG-96</strain>
    </source>
</reference>
<dbReference type="Proteomes" id="UP000236197">
    <property type="component" value="Unassembled WGS sequence"/>
</dbReference>
<evidence type="ECO:0000256" key="4">
    <source>
        <dbReference type="ARBA" id="ARBA00022692"/>
    </source>
</evidence>
<evidence type="ECO:0000256" key="5">
    <source>
        <dbReference type="ARBA" id="ARBA00022989"/>
    </source>
</evidence>
<evidence type="ECO:0000313" key="8">
    <source>
        <dbReference type="EMBL" id="PNV67844.1"/>
    </source>
</evidence>
<feature type="transmembrane region" description="Helical" evidence="7">
    <location>
        <begin position="154"/>
        <end position="175"/>
    </location>
</feature>
<proteinExistence type="inferred from homology"/>
<feature type="transmembrane region" description="Helical" evidence="7">
    <location>
        <begin position="47"/>
        <end position="71"/>
    </location>
</feature>
<feature type="transmembrane region" description="Helical" evidence="7">
    <location>
        <begin position="363"/>
        <end position="381"/>
    </location>
</feature>
<evidence type="ECO:0000256" key="7">
    <source>
        <dbReference type="SAM" id="Phobius"/>
    </source>
</evidence>
<dbReference type="InterPro" id="IPR005614">
    <property type="entry name" value="NrfD-like"/>
</dbReference>